<organism evidence="2 3">
    <name type="scientific">Micromonospora aurantiaca</name>
    <name type="common">nom. illeg.</name>
    <dbReference type="NCBI Taxonomy" id="47850"/>
    <lineage>
        <taxon>Bacteria</taxon>
        <taxon>Bacillati</taxon>
        <taxon>Actinomycetota</taxon>
        <taxon>Actinomycetes</taxon>
        <taxon>Micromonosporales</taxon>
        <taxon>Micromonosporaceae</taxon>
        <taxon>Micromonospora</taxon>
    </lineage>
</organism>
<dbReference type="Gene3D" id="3.40.50.12280">
    <property type="match status" value="1"/>
</dbReference>
<dbReference type="Proteomes" id="UP000471364">
    <property type="component" value="Unassembled WGS sequence"/>
</dbReference>
<keyword evidence="3" id="KW-1185">Reference proteome</keyword>
<accession>A0ABQ6UMZ9</accession>
<dbReference type="SUPFAM" id="SSF56770">
    <property type="entry name" value="HydA/Nqo6-like"/>
    <property type="match status" value="1"/>
</dbReference>
<comment type="caution">
    <text evidence="2">The sequence shown here is derived from an EMBL/GenBank/DDBJ whole genome shotgun (WGS) entry which is preliminary data.</text>
</comment>
<dbReference type="RefSeq" id="WP_013476060.1">
    <property type="nucleotide sequence ID" value="NZ_CBDRIQ010000020.1"/>
</dbReference>
<evidence type="ECO:0000256" key="1">
    <source>
        <dbReference type="SAM" id="MobiDB-lite"/>
    </source>
</evidence>
<sequence>MGLSDAVSRLAVRHAHVLVAEAPGHWVTRAAVERHVLARGWRLALSPAEADILAVCGPPPSQLAEPLHRLWEQMPGPRARIDVESPHAVPPALVLAQEDLLDLNRQRTDSQDRSSGHTAIGHAHTGDQLPHERHAPQEHADHTPERRHGGGQQDEAAHEPHADHGNGADSAGSQERPHRAAPAHEGHGHVGHEEPPRGGGEHADDDGGQGHGDHGHTEHGDHDQKAARGQAGHGGGAAHPGHEDLPSEGHGDMSHAGHAAHADSEDVHHKGMGQSSHGAMTHEGHGGMEHGGMAHGGMEHGGMDMAPGGIPLASGGEDRDGLEMDFLHLRLGPVLAYWPAGLVLRCTLQGDVIVDAETSLVTATDPAAEPERRYAPEDLRRFAARRCDNAASLLGLAGWGDAASRARRIRDALLFTDDRDGPAGELERLRRVVGRSWWLRRSLHRIGPLDADDLARRGLPATMAGDVRDRLLAMLNHAANSIGGQRPAGSSLGVPVDAIPDLVRGWDLATARLIVASLDLDPLVTDREVSHA</sequence>
<reference evidence="2 3" key="1">
    <citation type="submission" date="2019-09" db="EMBL/GenBank/DDBJ databases">
        <title>High taxonomic diversity of Micromonospora strains isolated from Medicago sativa nodules in different geographical locations.</title>
        <authorList>
            <person name="Martinez-Hidalgo P."/>
            <person name="Flores-Felix J.D."/>
            <person name="Velazquez E."/>
            <person name="Brau L."/>
            <person name="Trujillo M.E."/>
            <person name="Martinez-Molina E."/>
        </authorList>
    </citation>
    <scope>NUCLEOTIDE SEQUENCE [LARGE SCALE GENOMIC DNA]</scope>
    <source>
        <strain evidence="2 3">ALFB5</strain>
    </source>
</reference>
<proteinExistence type="predicted"/>
<gene>
    <name evidence="2" type="ORF">F6X54_02755</name>
</gene>
<evidence type="ECO:0000313" key="3">
    <source>
        <dbReference type="Proteomes" id="UP000471364"/>
    </source>
</evidence>
<name>A0ABQ6UMZ9_9ACTN</name>
<feature type="compositionally biased region" description="Basic and acidic residues" evidence="1">
    <location>
        <begin position="211"/>
        <end position="226"/>
    </location>
</feature>
<feature type="compositionally biased region" description="Basic and acidic residues" evidence="1">
    <location>
        <begin position="175"/>
        <end position="202"/>
    </location>
</feature>
<feature type="compositionally biased region" description="Basic and acidic residues" evidence="1">
    <location>
        <begin position="155"/>
        <end position="166"/>
    </location>
</feature>
<evidence type="ECO:0000313" key="2">
    <source>
        <dbReference type="EMBL" id="KAB1118656.1"/>
    </source>
</evidence>
<dbReference type="EMBL" id="WAAR01000006">
    <property type="protein sequence ID" value="KAB1118656.1"/>
    <property type="molecule type" value="Genomic_DNA"/>
</dbReference>
<feature type="compositionally biased region" description="Basic and acidic residues" evidence="1">
    <location>
        <begin position="129"/>
        <end position="148"/>
    </location>
</feature>
<feature type="region of interest" description="Disordered" evidence="1">
    <location>
        <begin position="106"/>
        <end position="316"/>
    </location>
</feature>
<protein>
    <submittedName>
        <fullName evidence="2">Uncharacterized protein</fullName>
    </submittedName>
</protein>
<feature type="compositionally biased region" description="Basic and acidic residues" evidence="1">
    <location>
        <begin position="240"/>
        <end position="269"/>
    </location>
</feature>
<feature type="compositionally biased region" description="Basic and acidic residues" evidence="1">
    <location>
        <begin position="106"/>
        <end position="115"/>
    </location>
</feature>